<protein>
    <submittedName>
        <fullName evidence="3">HCL082Cp</fullName>
    </submittedName>
</protein>
<reference evidence="3 4" key="1">
    <citation type="submission" date="2016-01" db="EMBL/GenBank/DDBJ databases">
        <title>Genome sequence of the yeast Holleya sinecauda.</title>
        <authorList>
            <person name="Dietrich F.S."/>
        </authorList>
    </citation>
    <scope>NUCLEOTIDE SEQUENCE [LARGE SCALE GENOMIC DNA]</scope>
    <source>
        <strain evidence="3 4">ATCC 58844</strain>
    </source>
</reference>
<dbReference type="PANTHER" id="PTHR40422">
    <property type="entry name" value="TRANSLATION MACHINERY-ASSOCIATED PROTEIN 17"/>
    <property type="match status" value="1"/>
</dbReference>
<dbReference type="EMBL" id="CP014243">
    <property type="protein sequence ID" value="AMD20069.1"/>
    <property type="molecule type" value="Genomic_DNA"/>
</dbReference>
<dbReference type="InterPro" id="IPR038966">
    <property type="entry name" value="TMA17"/>
</dbReference>
<evidence type="ECO:0000256" key="1">
    <source>
        <dbReference type="SAM" id="Coils"/>
    </source>
</evidence>
<name>A0A0X8HRE9_9SACH</name>
<dbReference type="OrthoDB" id="548474at2759"/>
<keyword evidence="4" id="KW-1185">Reference proteome</keyword>
<dbReference type="GO" id="GO:0030674">
    <property type="term" value="F:protein-macromolecule adaptor activity"/>
    <property type="evidence" value="ECO:0007669"/>
    <property type="project" value="TreeGrafter"/>
</dbReference>
<dbReference type="PANTHER" id="PTHR40422:SF1">
    <property type="entry name" value="TRANSLATION MACHINERY-ASSOCIATED PROTEIN 17"/>
    <property type="match status" value="1"/>
</dbReference>
<proteinExistence type="predicted"/>
<gene>
    <name evidence="3" type="ORF">AW171_hschr31939</name>
</gene>
<accession>A0A0X8HRE9</accession>
<dbReference type="Proteomes" id="UP000243052">
    <property type="component" value="Chromosome iii"/>
</dbReference>
<organism evidence="3 4">
    <name type="scientific">Eremothecium sinecaudum</name>
    <dbReference type="NCBI Taxonomy" id="45286"/>
    <lineage>
        <taxon>Eukaryota</taxon>
        <taxon>Fungi</taxon>
        <taxon>Dikarya</taxon>
        <taxon>Ascomycota</taxon>
        <taxon>Saccharomycotina</taxon>
        <taxon>Saccharomycetes</taxon>
        <taxon>Saccharomycetales</taxon>
        <taxon>Saccharomycetaceae</taxon>
        <taxon>Eremothecium</taxon>
    </lineage>
</organism>
<dbReference type="GeneID" id="28723302"/>
<feature type="region of interest" description="Disordered" evidence="2">
    <location>
        <begin position="112"/>
        <end position="132"/>
    </location>
</feature>
<keyword evidence="1" id="KW-0175">Coiled coil</keyword>
<evidence type="ECO:0000313" key="3">
    <source>
        <dbReference type="EMBL" id="AMD20069.1"/>
    </source>
</evidence>
<feature type="coiled-coil region" evidence="1">
    <location>
        <begin position="84"/>
        <end position="111"/>
    </location>
</feature>
<dbReference type="GO" id="GO:0070682">
    <property type="term" value="P:proteasome regulatory particle assembly"/>
    <property type="evidence" value="ECO:0007669"/>
    <property type="project" value="InterPro"/>
</dbReference>
<dbReference type="RefSeq" id="XP_017987065.1">
    <property type="nucleotide sequence ID" value="XM_018131047.1"/>
</dbReference>
<sequence>MNGADGTGAAMPVQITKFKAAIGDLGLETLGRIEKEIENSSRHLERSTVRLRRYIEKLEGERPAGEMDELDEEIAEDVVEQGDLEVFREAVRENEIVLRNYEERLEAIQQERMHRLSNGGSDVQAKESVSLR</sequence>
<evidence type="ECO:0000313" key="4">
    <source>
        <dbReference type="Proteomes" id="UP000243052"/>
    </source>
</evidence>
<dbReference type="STRING" id="45286.A0A0X8HRE9"/>
<dbReference type="AlphaFoldDB" id="A0A0X8HRE9"/>
<evidence type="ECO:0000256" key="2">
    <source>
        <dbReference type="SAM" id="MobiDB-lite"/>
    </source>
</evidence>